<comment type="caution">
    <text evidence="2">The sequence shown here is derived from an EMBL/GenBank/DDBJ whole genome shotgun (WGS) entry which is preliminary data.</text>
</comment>
<dbReference type="EMBL" id="JAYKXP010000064">
    <property type="protein sequence ID" value="KAK7032490.1"/>
    <property type="molecule type" value="Genomic_DNA"/>
</dbReference>
<name>A0AAW0C0B5_9AGAR</name>
<organism evidence="2 3">
    <name type="scientific">Paramarasmius palmivorus</name>
    <dbReference type="NCBI Taxonomy" id="297713"/>
    <lineage>
        <taxon>Eukaryota</taxon>
        <taxon>Fungi</taxon>
        <taxon>Dikarya</taxon>
        <taxon>Basidiomycota</taxon>
        <taxon>Agaricomycotina</taxon>
        <taxon>Agaricomycetes</taxon>
        <taxon>Agaricomycetidae</taxon>
        <taxon>Agaricales</taxon>
        <taxon>Marasmiineae</taxon>
        <taxon>Marasmiaceae</taxon>
        <taxon>Paramarasmius</taxon>
    </lineage>
</organism>
<dbReference type="AlphaFoldDB" id="A0AAW0C0B5"/>
<keyword evidence="1" id="KW-0812">Transmembrane</keyword>
<keyword evidence="1" id="KW-1133">Transmembrane helix</keyword>
<gene>
    <name evidence="2" type="ORF">VNI00_013058</name>
</gene>
<evidence type="ECO:0000313" key="2">
    <source>
        <dbReference type="EMBL" id="KAK7032490.1"/>
    </source>
</evidence>
<keyword evidence="3" id="KW-1185">Reference proteome</keyword>
<accession>A0AAW0C0B5</accession>
<sequence length="131" mass="14447">MSAPVYGSPIDLGNTFGAFLVAVIISSSLYGITCLQAWSYLRNSPGRALIRIALTRNAARDIQHSRNISLSGRELRQPDCSGTIQLECHRDNPGHISLKKDLVTPAIVCVVKIAEIRRNYKLLKTSKRIEG</sequence>
<protein>
    <submittedName>
        <fullName evidence="2">Uncharacterized protein</fullName>
    </submittedName>
</protein>
<evidence type="ECO:0000256" key="1">
    <source>
        <dbReference type="SAM" id="Phobius"/>
    </source>
</evidence>
<keyword evidence="1" id="KW-0472">Membrane</keyword>
<proteinExistence type="predicted"/>
<reference evidence="2 3" key="1">
    <citation type="submission" date="2024-01" db="EMBL/GenBank/DDBJ databases">
        <title>A draft genome for a cacao thread blight-causing isolate of Paramarasmius palmivorus.</title>
        <authorList>
            <person name="Baruah I.K."/>
            <person name="Bukari Y."/>
            <person name="Amoako-Attah I."/>
            <person name="Meinhardt L.W."/>
            <person name="Bailey B.A."/>
            <person name="Cohen S.P."/>
        </authorList>
    </citation>
    <scope>NUCLEOTIDE SEQUENCE [LARGE SCALE GENOMIC DNA]</scope>
    <source>
        <strain evidence="2 3">GH-12</strain>
    </source>
</reference>
<dbReference type="Proteomes" id="UP001383192">
    <property type="component" value="Unassembled WGS sequence"/>
</dbReference>
<evidence type="ECO:0000313" key="3">
    <source>
        <dbReference type="Proteomes" id="UP001383192"/>
    </source>
</evidence>
<feature type="transmembrane region" description="Helical" evidence="1">
    <location>
        <begin position="16"/>
        <end position="41"/>
    </location>
</feature>